<sequence>MKLLEANY</sequence>
<feature type="non-terminal residue" evidence="1">
    <location>
        <position position="1"/>
    </location>
</feature>
<proteinExistence type="predicted"/>
<dbReference type="EMBL" id="CAJVCH010124185">
    <property type="protein sequence ID" value="CAG7725595.1"/>
    <property type="molecule type" value="Genomic_DNA"/>
</dbReference>
<protein>
    <submittedName>
        <fullName evidence="1">Uncharacterized protein</fullName>
    </submittedName>
</protein>
<accession>A0A8J2K0S7</accession>
<dbReference type="Proteomes" id="UP000708208">
    <property type="component" value="Unassembled WGS sequence"/>
</dbReference>
<organism evidence="1 2">
    <name type="scientific">Allacma fusca</name>
    <dbReference type="NCBI Taxonomy" id="39272"/>
    <lineage>
        <taxon>Eukaryota</taxon>
        <taxon>Metazoa</taxon>
        <taxon>Ecdysozoa</taxon>
        <taxon>Arthropoda</taxon>
        <taxon>Hexapoda</taxon>
        <taxon>Collembola</taxon>
        <taxon>Symphypleona</taxon>
        <taxon>Sminthuridae</taxon>
        <taxon>Allacma</taxon>
    </lineage>
</organism>
<reference evidence="1" key="1">
    <citation type="submission" date="2021-06" db="EMBL/GenBank/DDBJ databases">
        <authorList>
            <person name="Hodson N. C."/>
            <person name="Mongue J. A."/>
            <person name="Jaron S. K."/>
        </authorList>
    </citation>
    <scope>NUCLEOTIDE SEQUENCE</scope>
</reference>
<evidence type="ECO:0000313" key="1">
    <source>
        <dbReference type="EMBL" id="CAG7725595.1"/>
    </source>
</evidence>
<name>A0A8J2K0S7_9HEXA</name>
<comment type="caution">
    <text evidence="1">The sequence shown here is derived from an EMBL/GenBank/DDBJ whole genome shotgun (WGS) entry which is preliminary data.</text>
</comment>
<keyword evidence="2" id="KW-1185">Reference proteome</keyword>
<gene>
    <name evidence="1" type="ORF">AFUS01_LOCUS14546</name>
</gene>
<evidence type="ECO:0000313" key="2">
    <source>
        <dbReference type="Proteomes" id="UP000708208"/>
    </source>
</evidence>